<dbReference type="Pfam" id="PF01061">
    <property type="entry name" value="ABC2_membrane"/>
    <property type="match status" value="1"/>
</dbReference>
<dbReference type="InterPro" id="IPR013525">
    <property type="entry name" value="ABC2_TM"/>
</dbReference>
<dbReference type="EMBL" id="QGGI01000005">
    <property type="protein sequence ID" value="PWJ95382.1"/>
    <property type="molecule type" value="Genomic_DNA"/>
</dbReference>
<feature type="transmembrane region" description="Helical" evidence="5">
    <location>
        <begin position="96"/>
        <end position="123"/>
    </location>
</feature>
<comment type="caution">
    <text evidence="7">The sequence shown here is derived from an EMBL/GenBank/DDBJ whole genome shotgun (WGS) entry which is preliminary data.</text>
</comment>
<sequence>MFSIMLRNMKWRFQNPISIIITIIQPLLWLILYSTVASQTMEKINISNYTAFVLPGIMFLVTFSSCSSGGIINFIMKSNGSFYRILISPIKRSSMILGQILEAILLSLLEIFILFFISLFFNVTISSGFIGFLCILVLIFLNAFFLSGLAYFISLKMPNEVIYETIMTLIVLPIFFLSSALFPIDNINGILKSIILFNPFTHFINLIRDLLFSNQIDYNMFFSVVILFSILSILIFLLSIFTLNKEINQ</sequence>
<dbReference type="PRINTS" id="PR00164">
    <property type="entry name" value="ABC2TRNSPORT"/>
</dbReference>
<dbReference type="AlphaFoldDB" id="A0AA45HIW7"/>
<feature type="transmembrane region" description="Helical" evidence="5">
    <location>
        <begin position="52"/>
        <end position="75"/>
    </location>
</feature>
<name>A0AA45HIW7_9BACT</name>
<dbReference type="PROSITE" id="PS51012">
    <property type="entry name" value="ABC_TM2"/>
    <property type="match status" value="1"/>
</dbReference>
<evidence type="ECO:0000313" key="8">
    <source>
        <dbReference type="Proteomes" id="UP000245921"/>
    </source>
</evidence>
<accession>A0AA45HIW7</accession>
<dbReference type="PANTHER" id="PTHR43229">
    <property type="entry name" value="NODULATION PROTEIN J"/>
    <property type="match status" value="1"/>
</dbReference>
<dbReference type="Proteomes" id="UP000245921">
    <property type="component" value="Unassembled WGS sequence"/>
</dbReference>
<dbReference type="PANTHER" id="PTHR43229:SF2">
    <property type="entry name" value="NODULATION PROTEIN J"/>
    <property type="match status" value="1"/>
</dbReference>
<keyword evidence="2 5" id="KW-0812">Transmembrane</keyword>
<keyword evidence="8" id="KW-1185">Reference proteome</keyword>
<organism evidence="7 8">
    <name type="scientific">Oceanotoga teriensis</name>
    <dbReference type="NCBI Taxonomy" id="515440"/>
    <lineage>
        <taxon>Bacteria</taxon>
        <taxon>Thermotogati</taxon>
        <taxon>Thermotogota</taxon>
        <taxon>Thermotogae</taxon>
        <taxon>Petrotogales</taxon>
        <taxon>Petrotogaceae</taxon>
        <taxon>Oceanotoga</taxon>
    </lineage>
</organism>
<comment type="subcellular location">
    <subcellularLocation>
        <location evidence="5">Cell membrane</location>
        <topology evidence="5">Multi-pass membrane protein</topology>
    </subcellularLocation>
    <subcellularLocation>
        <location evidence="1">Membrane</location>
        <topology evidence="1">Multi-pass membrane protein</topology>
    </subcellularLocation>
</comment>
<dbReference type="RefSeq" id="WP_109604300.1">
    <property type="nucleotide sequence ID" value="NZ_QGGI01000005.1"/>
</dbReference>
<feature type="domain" description="ABC transmembrane type-2" evidence="6">
    <location>
        <begin position="17"/>
        <end position="246"/>
    </location>
</feature>
<dbReference type="GO" id="GO:0140359">
    <property type="term" value="F:ABC-type transporter activity"/>
    <property type="evidence" value="ECO:0007669"/>
    <property type="project" value="InterPro"/>
</dbReference>
<evidence type="ECO:0000256" key="4">
    <source>
        <dbReference type="ARBA" id="ARBA00023136"/>
    </source>
</evidence>
<feature type="transmembrane region" description="Helical" evidence="5">
    <location>
        <begin position="190"/>
        <end position="208"/>
    </location>
</feature>
<keyword evidence="4 5" id="KW-0472">Membrane</keyword>
<keyword evidence="3 5" id="KW-1133">Transmembrane helix</keyword>
<dbReference type="InterPro" id="IPR051784">
    <property type="entry name" value="Nod_factor_ABC_transporter"/>
</dbReference>
<feature type="transmembrane region" description="Helical" evidence="5">
    <location>
        <begin position="129"/>
        <end position="153"/>
    </location>
</feature>
<reference evidence="7 8" key="1">
    <citation type="submission" date="2018-05" db="EMBL/GenBank/DDBJ databases">
        <title>Genomic Encyclopedia of Type Strains, Phase IV (KMG-IV): sequencing the most valuable type-strain genomes for metagenomic binning, comparative biology and taxonomic classification.</title>
        <authorList>
            <person name="Goeker M."/>
        </authorList>
    </citation>
    <scope>NUCLEOTIDE SEQUENCE [LARGE SCALE GENOMIC DNA]</scope>
    <source>
        <strain evidence="7 8">DSM 24906</strain>
    </source>
</reference>
<comment type="similarity">
    <text evidence="5">Belongs to the ABC-2 integral membrane protein family.</text>
</comment>
<evidence type="ECO:0000313" key="7">
    <source>
        <dbReference type="EMBL" id="PWJ95382.1"/>
    </source>
</evidence>
<feature type="transmembrane region" description="Helical" evidence="5">
    <location>
        <begin position="220"/>
        <end position="243"/>
    </location>
</feature>
<evidence type="ECO:0000259" key="6">
    <source>
        <dbReference type="PROSITE" id="PS51012"/>
    </source>
</evidence>
<gene>
    <name evidence="7" type="ORF">C7380_1058</name>
</gene>
<evidence type="ECO:0000256" key="3">
    <source>
        <dbReference type="ARBA" id="ARBA00022989"/>
    </source>
</evidence>
<dbReference type="InterPro" id="IPR000412">
    <property type="entry name" value="ABC_2_transport"/>
</dbReference>
<evidence type="ECO:0000256" key="5">
    <source>
        <dbReference type="RuleBase" id="RU361157"/>
    </source>
</evidence>
<feature type="transmembrane region" description="Helical" evidence="5">
    <location>
        <begin position="12"/>
        <end position="32"/>
    </location>
</feature>
<dbReference type="PIRSF" id="PIRSF006648">
    <property type="entry name" value="DrrB"/>
    <property type="match status" value="1"/>
</dbReference>
<keyword evidence="5" id="KW-0813">Transport</keyword>
<evidence type="ECO:0000256" key="1">
    <source>
        <dbReference type="ARBA" id="ARBA00004141"/>
    </source>
</evidence>
<keyword evidence="5" id="KW-1003">Cell membrane</keyword>
<evidence type="ECO:0000256" key="2">
    <source>
        <dbReference type="ARBA" id="ARBA00022692"/>
    </source>
</evidence>
<feature type="transmembrane region" description="Helical" evidence="5">
    <location>
        <begin position="165"/>
        <end position="184"/>
    </location>
</feature>
<proteinExistence type="inferred from homology"/>
<dbReference type="InterPro" id="IPR047817">
    <property type="entry name" value="ABC2_TM_bact-type"/>
</dbReference>
<protein>
    <recommendedName>
        <fullName evidence="5">Transport permease protein</fullName>
    </recommendedName>
</protein>
<dbReference type="GO" id="GO:0043190">
    <property type="term" value="C:ATP-binding cassette (ABC) transporter complex"/>
    <property type="evidence" value="ECO:0007669"/>
    <property type="project" value="InterPro"/>
</dbReference>